<feature type="region of interest" description="Disordered" evidence="1">
    <location>
        <begin position="724"/>
        <end position="748"/>
    </location>
</feature>
<feature type="region of interest" description="Disordered" evidence="1">
    <location>
        <begin position="676"/>
        <end position="701"/>
    </location>
</feature>
<feature type="compositionally biased region" description="Polar residues" evidence="1">
    <location>
        <begin position="726"/>
        <end position="735"/>
    </location>
</feature>
<dbReference type="Proteomes" id="UP000541610">
    <property type="component" value="Unassembled WGS sequence"/>
</dbReference>
<organism evidence="2 3">
    <name type="scientific">Perkinsus olseni</name>
    <name type="common">Perkinsus atlanticus</name>
    <dbReference type="NCBI Taxonomy" id="32597"/>
    <lineage>
        <taxon>Eukaryota</taxon>
        <taxon>Sar</taxon>
        <taxon>Alveolata</taxon>
        <taxon>Perkinsozoa</taxon>
        <taxon>Perkinsea</taxon>
        <taxon>Perkinsida</taxon>
        <taxon>Perkinsidae</taxon>
        <taxon>Perkinsus</taxon>
    </lineage>
</organism>
<protein>
    <submittedName>
        <fullName evidence="2">Uncharacterized protein</fullName>
    </submittedName>
</protein>
<feature type="region of interest" description="Disordered" evidence="1">
    <location>
        <begin position="249"/>
        <end position="268"/>
    </location>
</feature>
<dbReference type="AlphaFoldDB" id="A0A7J6NX78"/>
<feature type="compositionally biased region" description="Polar residues" evidence="1">
    <location>
        <begin position="804"/>
        <end position="815"/>
    </location>
</feature>
<reference evidence="2 3" key="1">
    <citation type="submission" date="2020-04" db="EMBL/GenBank/DDBJ databases">
        <title>Perkinsus olseni comparative genomics.</title>
        <authorList>
            <person name="Bogema D.R."/>
        </authorList>
    </citation>
    <scope>NUCLEOTIDE SEQUENCE [LARGE SCALE GENOMIC DNA]</scope>
    <source>
        <strain evidence="2">00978-12</strain>
    </source>
</reference>
<gene>
    <name evidence="2" type="ORF">FOZ60_003151</name>
</gene>
<dbReference type="EMBL" id="JABANP010000161">
    <property type="protein sequence ID" value="KAF4688140.1"/>
    <property type="molecule type" value="Genomic_DNA"/>
</dbReference>
<evidence type="ECO:0000256" key="1">
    <source>
        <dbReference type="SAM" id="MobiDB-lite"/>
    </source>
</evidence>
<evidence type="ECO:0000313" key="3">
    <source>
        <dbReference type="Proteomes" id="UP000541610"/>
    </source>
</evidence>
<feature type="region of interest" description="Disordered" evidence="1">
    <location>
        <begin position="783"/>
        <end position="815"/>
    </location>
</feature>
<accession>A0A7J6NX78</accession>
<sequence>MVKRPGPDSVGGAFYFREVHDAVQERSKWVCTLCPPESAQFYYTRNVTRLDKHVRENHLHLIRAETPFDPKVKARRLSSASSVASSCLTPPSMGSVSRFRGQLPLSLRPSRRSSIGSTFVPVPTSVCVERFHRQIIRACMANGWDLRGLLHHSVDDALNILRPEYTRNAVPLDEAQVNKIGEEIYETELHGIINEICSSSHTVGILMNNWTVKGISSTEHVVVAVCLTSFSNGQLRTFPWKGAVLPADPAESRSESIEPSPDGESSEPLDVAVSRFVVRICVDDLLPNNLLPVSIVSPGSSLMKRARRLACEALGKVLEDRGVADDRSHHGSASNSKGIGRVGGIIEVDCYAEANEQLVNDLIKEQFDCVRVLWKSITVLLGPESSQASLQEYKQLGGDRIGDIQAASSPRSASFLVAVVSNWSVLTRLVVNLRLDHWPKLNHETRRAVKELSAHLSNDEFLETAQQACSILAPLQALQKKLEAGDMSLLVAVSQVQSVYDALANGTVLNDGARQKVRQRRSELIAEKAWLTAYDTTNYRAEENWRVDATRRAMDGVTKLGLEGSVSTMFDYFNQEGDHKCAESLIRSCPPGKYWRRHRKACDVAALIHEFATSSCAISKTNLLRPQAERPDTSSLGRSMKSKLVRWMDDESSTKACTGSGISMDDGVEVIPSDPRASCKALSPPASHVSIPDDDASEDGNTTANAVEKAAEAMLMDDFETLSPDVLSSESNPRGRSSPYAASKPRVKHGAASARIPTELIGISIPSASVHSWMLRKASLTTREDSRMEAPTKMGTNLPGGFTRPNSITTTGTNPTLWVKSAQYRLRLEAASSRTGEEKKAKKSL</sequence>
<evidence type="ECO:0000313" key="2">
    <source>
        <dbReference type="EMBL" id="KAF4688140.1"/>
    </source>
</evidence>
<comment type="caution">
    <text evidence="2">The sequence shown here is derived from an EMBL/GenBank/DDBJ whole genome shotgun (WGS) entry which is preliminary data.</text>
</comment>
<name>A0A7J6NX78_PEROL</name>
<proteinExistence type="predicted"/>